<sequence>MTDTEQSTVNENTENENKEQSDLPTPGQMLLAARDEMQLTTKQVAERLRLRVQIVEDLEHDRFSKYVAGTFTRGYLRAYARLVQVDEDLLFKSYEAMNVEERPDDTMQSFSRRRREQTQDSRLMAVTYIIVAVIIGSAVIFWLQNASNDEVESNGSTVAERMLEEQDSQLQLSAEDDAGPAEITRATREPIFIDESNVERTADPVASETEAESILDEEAEREAEQAAARRAEEERQAQQARERAEAEQEAERQARTEEEEPDANVSVSELPDGELVLGFEGDCWIRIEDATGQAIAFGVKPAGHVINLEGEAPFEVTLGAPEVVNMTFRGEEIDLSGYRPGRVARIVLPQAE</sequence>
<dbReference type="GO" id="GO:0003677">
    <property type="term" value="F:DNA binding"/>
    <property type="evidence" value="ECO:0007669"/>
    <property type="project" value="InterPro"/>
</dbReference>
<dbReference type="Gene3D" id="1.10.260.40">
    <property type="entry name" value="lambda repressor-like DNA-binding domains"/>
    <property type="match status" value="1"/>
</dbReference>
<evidence type="ECO:0000256" key="1">
    <source>
        <dbReference type="SAM" id="MobiDB-lite"/>
    </source>
</evidence>
<dbReference type="Pfam" id="PF13464">
    <property type="entry name" value="RodZ_C"/>
    <property type="match status" value="1"/>
</dbReference>
<dbReference type="PANTHER" id="PTHR34475">
    <property type="match status" value="1"/>
</dbReference>
<protein>
    <recommendedName>
        <fullName evidence="3">Cytoskeleton protein RodZ-like C-terminal domain-containing protein</fullName>
    </recommendedName>
</protein>
<evidence type="ECO:0000259" key="3">
    <source>
        <dbReference type="Pfam" id="PF13464"/>
    </source>
</evidence>
<dbReference type="InterPro" id="IPR050400">
    <property type="entry name" value="Bact_Cytoskel_RodZ"/>
</dbReference>
<feature type="transmembrane region" description="Helical" evidence="2">
    <location>
        <begin position="123"/>
        <end position="143"/>
    </location>
</feature>
<gene>
    <name evidence="4" type="ORF">CWE09_06980</name>
</gene>
<dbReference type="Pfam" id="PF13413">
    <property type="entry name" value="HTH_25"/>
    <property type="match status" value="1"/>
</dbReference>
<feature type="compositionally biased region" description="Acidic residues" evidence="1">
    <location>
        <begin position="209"/>
        <end position="221"/>
    </location>
</feature>
<keyword evidence="2" id="KW-0812">Transmembrane</keyword>
<feature type="compositionally biased region" description="Basic and acidic residues" evidence="1">
    <location>
        <begin position="222"/>
        <end position="256"/>
    </location>
</feature>
<accession>A0A432W8R6</accession>
<comment type="caution">
    <text evidence="4">The sequence shown here is derived from an EMBL/GenBank/DDBJ whole genome shotgun (WGS) entry which is preliminary data.</text>
</comment>
<keyword evidence="5" id="KW-1185">Reference proteome</keyword>
<feature type="region of interest" description="Disordered" evidence="1">
    <location>
        <begin position="165"/>
        <end position="269"/>
    </location>
</feature>
<keyword evidence="2" id="KW-0472">Membrane</keyword>
<dbReference type="InterPro" id="IPR025194">
    <property type="entry name" value="RodZ-like_C"/>
</dbReference>
<feature type="domain" description="Cytoskeleton protein RodZ-like C-terminal" evidence="3">
    <location>
        <begin position="276"/>
        <end position="346"/>
    </location>
</feature>
<dbReference type="Proteomes" id="UP000288293">
    <property type="component" value="Unassembled WGS sequence"/>
</dbReference>
<reference evidence="4 5" key="1">
    <citation type="journal article" date="2011" name="Front. Microbiol.">
        <title>Genomic signatures of strain selection and enhancement in Bacillus atrophaeus var. globigii, a historical biowarfare simulant.</title>
        <authorList>
            <person name="Gibbons H.S."/>
            <person name="Broomall S.M."/>
            <person name="McNew L.A."/>
            <person name="Daligault H."/>
            <person name="Chapman C."/>
            <person name="Bruce D."/>
            <person name="Karavis M."/>
            <person name="Krepps M."/>
            <person name="McGregor P.A."/>
            <person name="Hong C."/>
            <person name="Park K.H."/>
            <person name="Akmal A."/>
            <person name="Feldman A."/>
            <person name="Lin J.S."/>
            <person name="Chang W.E."/>
            <person name="Higgs B.W."/>
            <person name="Demirev P."/>
            <person name="Lindquist J."/>
            <person name="Liem A."/>
            <person name="Fochler E."/>
            <person name="Read T.D."/>
            <person name="Tapia R."/>
            <person name="Johnson S."/>
            <person name="Bishop-Lilly K.A."/>
            <person name="Detter C."/>
            <person name="Han C."/>
            <person name="Sozhamannan S."/>
            <person name="Rosenzweig C.N."/>
            <person name="Skowronski E.W."/>
        </authorList>
    </citation>
    <scope>NUCLEOTIDE SEQUENCE [LARGE SCALE GENOMIC DNA]</scope>
    <source>
        <strain evidence="4 5">MLST1</strain>
    </source>
</reference>
<dbReference type="PANTHER" id="PTHR34475:SF1">
    <property type="entry name" value="CYTOSKELETON PROTEIN RODZ"/>
    <property type="match status" value="1"/>
</dbReference>
<keyword evidence="2" id="KW-1133">Transmembrane helix</keyword>
<dbReference type="SUPFAM" id="SSF47413">
    <property type="entry name" value="lambda repressor-like DNA-binding domains"/>
    <property type="match status" value="1"/>
</dbReference>
<evidence type="ECO:0000256" key="2">
    <source>
        <dbReference type="SAM" id="Phobius"/>
    </source>
</evidence>
<dbReference type="AlphaFoldDB" id="A0A432W8R6"/>
<dbReference type="InterPro" id="IPR010982">
    <property type="entry name" value="Lambda_DNA-bd_dom_sf"/>
</dbReference>
<proteinExistence type="predicted"/>
<feature type="region of interest" description="Disordered" evidence="1">
    <location>
        <begin position="1"/>
        <end position="25"/>
    </location>
</feature>
<evidence type="ECO:0000313" key="4">
    <source>
        <dbReference type="EMBL" id="RUO26445.1"/>
    </source>
</evidence>
<name>A0A432W8R6_9GAMM</name>
<dbReference type="OrthoDB" id="9790252at2"/>
<evidence type="ECO:0000313" key="5">
    <source>
        <dbReference type="Proteomes" id="UP000288293"/>
    </source>
</evidence>
<dbReference type="RefSeq" id="WP_126803257.1">
    <property type="nucleotide sequence ID" value="NZ_PIPL01000001.1"/>
</dbReference>
<dbReference type="EMBL" id="PIPL01000001">
    <property type="protein sequence ID" value="RUO26445.1"/>
    <property type="molecule type" value="Genomic_DNA"/>
</dbReference>
<organism evidence="4 5">
    <name type="scientific">Aliidiomarina minuta</name>
    <dbReference type="NCBI Taxonomy" id="880057"/>
    <lineage>
        <taxon>Bacteria</taxon>
        <taxon>Pseudomonadati</taxon>
        <taxon>Pseudomonadota</taxon>
        <taxon>Gammaproteobacteria</taxon>
        <taxon>Alteromonadales</taxon>
        <taxon>Idiomarinaceae</taxon>
        <taxon>Aliidiomarina</taxon>
    </lineage>
</organism>